<sequence length="143" mass="16347">MPLRIFEWSAVINHRMWDQVRVDHGKEFYSPLFIQEILAPYRQTTILPNHINKGSGCPKKVSQVLLPQTPEAVTLYAEEGTLTRESLFGIDPFPTEEEKAMVECLFAETYPDLADLFNSTVNKNLSPFKDAVIHLINVTKRQA</sequence>
<evidence type="ECO:0000313" key="1">
    <source>
        <dbReference type="EMBL" id="MEQ2172359.1"/>
    </source>
</evidence>
<evidence type="ECO:0000313" key="2">
    <source>
        <dbReference type="Proteomes" id="UP001476798"/>
    </source>
</evidence>
<dbReference type="Proteomes" id="UP001476798">
    <property type="component" value="Unassembled WGS sequence"/>
</dbReference>
<keyword evidence="2" id="KW-1185">Reference proteome</keyword>
<name>A0ABV0NLS6_9TELE</name>
<reference evidence="1 2" key="1">
    <citation type="submission" date="2021-06" db="EMBL/GenBank/DDBJ databases">
        <authorList>
            <person name="Palmer J.M."/>
        </authorList>
    </citation>
    <scope>NUCLEOTIDE SEQUENCE [LARGE SCALE GENOMIC DNA]</scope>
    <source>
        <strain evidence="1 2">GA_2019</strain>
        <tissue evidence="1">Muscle</tissue>
    </source>
</reference>
<protein>
    <submittedName>
        <fullName evidence="1">Uncharacterized protein</fullName>
    </submittedName>
</protein>
<accession>A0ABV0NLS6</accession>
<dbReference type="EMBL" id="JAHRIO010041851">
    <property type="protein sequence ID" value="MEQ2172359.1"/>
    <property type="molecule type" value="Genomic_DNA"/>
</dbReference>
<organism evidence="1 2">
    <name type="scientific">Goodea atripinnis</name>
    <dbReference type="NCBI Taxonomy" id="208336"/>
    <lineage>
        <taxon>Eukaryota</taxon>
        <taxon>Metazoa</taxon>
        <taxon>Chordata</taxon>
        <taxon>Craniata</taxon>
        <taxon>Vertebrata</taxon>
        <taxon>Euteleostomi</taxon>
        <taxon>Actinopterygii</taxon>
        <taxon>Neopterygii</taxon>
        <taxon>Teleostei</taxon>
        <taxon>Neoteleostei</taxon>
        <taxon>Acanthomorphata</taxon>
        <taxon>Ovalentaria</taxon>
        <taxon>Atherinomorphae</taxon>
        <taxon>Cyprinodontiformes</taxon>
        <taxon>Goodeidae</taxon>
        <taxon>Goodea</taxon>
    </lineage>
</organism>
<gene>
    <name evidence="1" type="ORF">GOODEAATRI_020242</name>
</gene>
<comment type="caution">
    <text evidence="1">The sequence shown here is derived from an EMBL/GenBank/DDBJ whole genome shotgun (WGS) entry which is preliminary data.</text>
</comment>
<proteinExistence type="predicted"/>